<sequence length="587" mass="64856">MGATGEMSLRSSAKINGGCEGGDLESDDDHSSIASSGDYLMKTPPLESILHERYHRNRLQKVVREYALKVIFAYRDEIHTDAGTFRPIPEPQRKALWDAIVLKILRRYPSAVTTGNSLKSLWRTALWKVRKNKATFQEYVAHIICLLGMRLDCDSYVARVDAGLAPDELPSFSDIEVQIYRWLRTTTAFEPTVFTDESWLSQTGLPVTVSSSNGDDIPFVRSNPSSSNSSESGNSVIMEDEEVTSALRFGTHPQTSALQPIIDPRTSISVGTTKSKRPKHWRKAERDTLIRLVIEHKDSLFDNSAASAISSSGGDRIEVWNRILTKFLKKFPSTKASAGSLRRLWRSCRDKIRDQGHEYARYLNGAVGPLPPGAASPLTEAELDLYRWLTAKSEVGAPDASGQSTVGRISEVIAGEIVVYELVMNTLHSETSSAEAMTLDSAASWLFIQQSSASASTTDSNTLSNGEVAVPATQASVTAPVGMPSSEHSLQSVRLRLVQISEVERMKEENLRLKEQSEILRAENERLKSEKTEFLGSLSRYLSENRTVGERVAVSSSSSSTLPSATMQKDTQLPYVHGYTSVKEERT</sequence>
<feature type="coiled-coil region" evidence="4">
    <location>
        <begin position="503"/>
        <end position="533"/>
    </location>
</feature>
<accession>A0A183UZ23</accession>
<evidence type="ECO:0000313" key="8">
    <source>
        <dbReference type="Proteomes" id="UP000050794"/>
    </source>
</evidence>
<reference evidence="7 8" key="2">
    <citation type="submission" date="2018-11" db="EMBL/GenBank/DDBJ databases">
        <authorList>
            <consortium name="Pathogen Informatics"/>
        </authorList>
    </citation>
    <scope>NUCLEOTIDE SEQUENCE [LARGE SCALE GENOMIC DNA]</scope>
</reference>
<dbReference type="AlphaFoldDB" id="A0A183UZ23"/>
<evidence type="ECO:0000256" key="2">
    <source>
        <dbReference type="ARBA" id="ARBA00016807"/>
    </source>
</evidence>
<evidence type="ECO:0000313" key="9">
    <source>
        <dbReference type="WBParaSite" id="TCNE_0001374301-mRNA-1"/>
    </source>
</evidence>
<comment type="subunit">
    <text evidence="1">Self-associates forming complexes of several hundred monomers.</text>
</comment>
<dbReference type="InterPro" id="IPR028002">
    <property type="entry name" value="Myb_DNA-bind_5"/>
</dbReference>
<feature type="domain" description="Myb/SANT-like DNA-binding" evidence="6">
    <location>
        <begin position="277"/>
        <end position="354"/>
    </location>
</feature>
<dbReference type="Pfam" id="PF13873">
    <property type="entry name" value="Myb_DNA-bind_5"/>
    <property type="match status" value="1"/>
</dbReference>
<dbReference type="Proteomes" id="UP000050794">
    <property type="component" value="Unassembled WGS sequence"/>
</dbReference>
<feature type="region of interest" description="Disordered" evidence="5">
    <location>
        <begin position="554"/>
        <end position="587"/>
    </location>
</feature>
<evidence type="ECO:0000256" key="1">
    <source>
        <dbReference type="ARBA" id="ARBA00011764"/>
    </source>
</evidence>
<feature type="compositionally biased region" description="Low complexity" evidence="5">
    <location>
        <begin position="222"/>
        <end position="235"/>
    </location>
</feature>
<organism evidence="8 9">
    <name type="scientific">Toxocara canis</name>
    <name type="common">Canine roundworm</name>
    <dbReference type="NCBI Taxonomy" id="6265"/>
    <lineage>
        <taxon>Eukaryota</taxon>
        <taxon>Metazoa</taxon>
        <taxon>Ecdysozoa</taxon>
        <taxon>Nematoda</taxon>
        <taxon>Chromadorea</taxon>
        <taxon>Rhabditida</taxon>
        <taxon>Spirurina</taxon>
        <taxon>Ascaridomorpha</taxon>
        <taxon>Ascaridoidea</taxon>
        <taxon>Toxocaridae</taxon>
        <taxon>Toxocara</taxon>
    </lineage>
</organism>
<dbReference type="WBParaSite" id="TCNE_0001374301-mRNA-1">
    <property type="protein sequence ID" value="TCNE_0001374301-mRNA-1"/>
    <property type="gene ID" value="TCNE_0001374301"/>
</dbReference>
<name>A0A183UZ23_TOXCA</name>
<reference evidence="9" key="1">
    <citation type="submission" date="2016-06" db="UniProtKB">
        <authorList>
            <consortium name="WormBaseParasite"/>
        </authorList>
    </citation>
    <scope>IDENTIFICATION</scope>
</reference>
<keyword evidence="4" id="KW-0175">Coiled coil</keyword>
<dbReference type="EMBL" id="UYWY01021876">
    <property type="protein sequence ID" value="VDM45064.1"/>
    <property type="molecule type" value="Genomic_DNA"/>
</dbReference>
<gene>
    <name evidence="7" type="ORF">TCNE_LOCUS13743</name>
</gene>
<proteinExistence type="predicted"/>
<evidence type="ECO:0000256" key="3">
    <source>
        <dbReference type="ARBA" id="ARBA00025466"/>
    </source>
</evidence>
<protein>
    <recommendedName>
        <fullName evidence="2">Regulatory protein zeste</fullName>
    </recommendedName>
</protein>
<comment type="function">
    <text evidence="3">Involved in transvection phenomena (= synapsis-dependent gene expression), where the synaptic pairing of chromosomes carrying genes with which zeste interacts influences the expression of these genes. Zeste binds to DNA and stimulates transcription from a nearby promoter.</text>
</comment>
<keyword evidence="8" id="KW-1185">Reference proteome</keyword>
<evidence type="ECO:0000313" key="7">
    <source>
        <dbReference type="EMBL" id="VDM45064.1"/>
    </source>
</evidence>
<feature type="region of interest" description="Disordered" evidence="5">
    <location>
        <begin position="216"/>
        <end position="235"/>
    </location>
</feature>
<evidence type="ECO:0000256" key="5">
    <source>
        <dbReference type="SAM" id="MobiDB-lite"/>
    </source>
</evidence>
<evidence type="ECO:0000256" key="4">
    <source>
        <dbReference type="SAM" id="Coils"/>
    </source>
</evidence>
<evidence type="ECO:0000259" key="6">
    <source>
        <dbReference type="Pfam" id="PF13873"/>
    </source>
</evidence>
<feature type="compositionally biased region" description="Polar residues" evidence="5">
    <location>
        <begin position="561"/>
        <end position="571"/>
    </location>
</feature>